<reference evidence="1" key="1">
    <citation type="journal article" date="2023" name="G3 (Bethesda)">
        <title>Whole genome assembly and annotation of the endangered Caribbean coral Acropora cervicornis.</title>
        <authorList>
            <person name="Selwyn J.D."/>
            <person name="Vollmer S.V."/>
        </authorList>
    </citation>
    <scope>NUCLEOTIDE SEQUENCE</scope>
    <source>
        <strain evidence="1">K2</strain>
    </source>
</reference>
<dbReference type="Proteomes" id="UP001249851">
    <property type="component" value="Unassembled WGS sequence"/>
</dbReference>
<organism evidence="1 2">
    <name type="scientific">Acropora cervicornis</name>
    <name type="common">Staghorn coral</name>
    <dbReference type="NCBI Taxonomy" id="6130"/>
    <lineage>
        <taxon>Eukaryota</taxon>
        <taxon>Metazoa</taxon>
        <taxon>Cnidaria</taxon>
        <taxon>Anthozoa</taxon>
        <taxon>Hexacorallia</taxon>
        <taxon>Scleractinia</taxon>
        <taxon>Astrocoeniina</taxon>
        <taxon>Acroporidae</taxon>
        <taxon>Acropora</taxon>
    </lineage>
</organism>
<comment type="caution">
    <text evidence="1">The sequence shown here is derived from an EMBL/GenBank/DDBJ whole genome shotgun (WGS) entry which is preliminary data.</text>
</comment>
<reference evidence="1" key="2">
    <citation type="journal article" date="2023" name="Science">
        <title>Genomic signatures of disease resistance in endangered staghorn corals.</title>
        <authorList>
            <person name="Vollmer S.V."/>
            <person name="Selwyn J.D."/>
            <person name="Despard B.A."/>
            <person name="Roesel C.L."/>
        </authorList>
    </citation>
    <scope>NUCLEOTIDE SEQUENCE</scope>
    <source>
        <strain evidence="1">K2</strain>
    </source>
</reference>
<sequence>MAAAAACRGSTATGGGGCCENRVMVRNEADRKTCGQICAQTPYSHCDGEVSVYGKEGKATKNGEFIGAFYNYGCNWGTNGGSEASDPEEYIMGQQADGRARKMPFLVSQGKVCPVAVKIATLKDQLTKADKPGGFPTLDKHGRLPRNLLSGGFDRFSAFDLAWQSLHMAAAAACRGSTASGGSGCCQNAVIVRNTAVAKTCTQICSNTIYSNCDGEVSLYGKERKASKNGETVGFFYNYKCNHGANGGSEASNSDKSVTGSGLYFSFCCCRK</sequence>
<gene>
    <name evidence="1" type="ORF">P5673_013380</name>
</gene>
<name>A0AAD9V705_ACRCE</name>
<accession>A0AAD9V705</accession>
<dbReference type="AlphaFoldDB" id="A0AAD9V705"/>
<protein>
    <submittedName>
        <fullName evidence="1">Uncharacterized protein</fullName>
    </submittedName>
</protein>
<dbReference type="EMBL" id="JARQWQ010000025">
    <property type="protein sequence ID" value="KAK2563641.1"/>
    <property type="molecule type" value="Genomic_DNA"/>
</dbReference>
<evidence type="ECO:0000313" key="2">
    <source>
        <dbReference type="Proteomes" id="UP001249851"/>
    </source>
</evidence>
<keyword evidence="2" id="KW-1185">Reference proteome</keyword>
<evidence type="ECO:0000313" key="1">
    <source>
        <dbReference type="EMBL" id="KAK2563641.1"/>
    </source>
</evidence>
<proteinExistence type="predicted"/>